<sequence length="96" mass="11088">MVLLGKVFGGKMKKGSLRSKERSLEAILWKSPTHIRGYWRICVHYLEQTMPRHPQIKPRRGPCPCLATHKRGKSMHMRGSSCLAKMHPRLDVLQEV</sequence>
<protein>
    <submittedName>
        <fullName evidence="1">Uncharacterized protein</fullName>
    </submittedName>
</protein>
<gene>
    <name evidence="1" type="ORF">PIB30_089980</name>
</gene>
<comment type="caution">
    <text evidence="1">The sequence shown here is derived from an EMBL/GenBank/DDBJ whole genome shotgun (WGS) entry which is preliminary data.</text>
</comment>
<proteinExistence type="predicted"/>
<reference evidence="1 2" key="1">
    <citation type="journal article" date="2023" name="Plants (Basel)">
        <title>Bridging the Gap: Combining Genomics and Transcriptomics Approaches to Understand Stylosanthes scabra, an Orphan Legume from the Brazilian Caatinga.</title>
        <authorList>
            <person name="Ferreira-Neto J.R.C."/>
            <person name="da Silva M.D."/>
            <person name="Binneck E."/>
            <person name="de Melo N.F."/>
            <person name="da Silva R.H."/>
            <person name="de Melo A.L.T.M."/>
            <person name="Pandolfi V."/>
            <person name="Bustamante F.O."/>
            <person name="Brasileiro-Vidal A.C."/>
            <person name="Benko-Iseppon A.M."/>
        </authorList>
    </citation>
    <scope>NUCLEOTIDE SEQUENCE [LARGE SCALE GENOMIC DNA]</scope>
    <source>
        <tissue evidence="1">Leaves</tissue>
    </source>
</reference>
<accession>A0ABU6VVZ6</accession>
<evidence type="ECO:0000313" key="1">
    <source>
        <dbReference type="EMBL" id="MED6176621.1"/>
    </source>
</evidence>
<evidence type="ECO:0000313" key="2">
    <source>
        <dbReference type="Proteomes" id="UP001341840"/>
    </source>
</evidence>
<organism evidence="1 2">
    <name type="scientific">Stylosanthes scabra</name>
    <dbReference type="NCBI Taxonomy" id="79078"/>
    <lineage>
        <taxon>Eukaryota</taxon>
        <taxon>Viridiplantae</taxon>
        <taxon>Streptophyta</taxon>
        <taxon>Embryophyta</taxon>
        <taxon>Tracheophyta</taxon>
        <taxon>Spermatophyta</taxon>
        <taxon>Magnoliopsida</taxon>
        <taxon>eudicotyledons</taxon>
        <taxon>Gunneridae</taxon>
        <taxon>Pentapetalae</taxon>
        <taxon>rosids</taxon>
        <taxon>fabids</taxon>
        <taxon>Fabales</taxon>
        <taxon>Fabaceae</taxon>
        <taxon>Papilionoideae</taxon>
        <taxon>50 kb inversion clade</taxon>
        <taxon>dalbergioids sensu lato</taxon>
        <taxon>Dalbergieae</taxon>
        <taxon>Pterocarpus clade</taxon>
        <taxon>Stylosanthes</taxon>
    </lineage>
</organism>
<name>A0ABU6VVZ6_9FABA</name>
<dbReference type="EMBL" id="JASCZI010152745">
    <property type="protein sequence ID" value="MED6176621.1"/>
    <property type="molecule type" value="Genomic_DNA"/>
</dbReference>
<keyword evidence="2" id="KW-1185">Reference proteome</keyword>
<dbReference type="Proteomes" id="UP001341840">
    <property type="component" value="Unassembled WGS sequence"/>
</dbReference>